<protein>
    <submittedName>
        <fullName evidence="2">Uncharacterized protein</fullName>
    </submittedName>
</protein>
<feature type="region of interest" description="Disordered" evidence="1">
    <location>
        <begin position="1"/>
        <end position="183"/>
    </location>
</feature>
<accession>A0A8H7ZVH6</accession>
<organism evidence="2 3">
    <name type="scientific">Olpidium bornovanus</name>
    <dbReference type="NCBI Taxonomy" id="278681"/>
    <lineage>
        <taxon>Eukaryota</taxon>
        <taxon>Fungi</taxon>
        <taxon>Fungi incertae sedis</taxon>
        <taxon>Olpidiomycota</taxon>
        <taxon>Olpidiomycotina</taxon>
        <taxon>Olpidiomycetes</taxon>
        <taxon>Olpidiales</taxon>
        <taxon>Olpidiaceae</taxon>
        <taxon>Olpidium</taxon>
    </lineage>
</organism>
<name>A0A8H7ZVH6_9FUNG</name>
<evidence type="ECO:0000313" key="3">
    <source>
        <dbReference type="Proteomes" id="UP000673691"/>
    </source>
</evidence>
<keyword evidence="3" id="KW-1185">Reference proteome</keyword>
<feature type="compositionally biased region" description="Basic and acidic residues" evidence="1">
    <location>
        <begin position="122"/>
        <end position="133"/>
    </location>
</feature>
<reference evidence="2 3" key="1">
    <citation type="journal article" name="Sci. Rep.">
        <title>Genome-scale phylogenetic analyses confirm Olpidium as the closest living zoosporic fungus to the non-flagellated, terrestrial fungi.</title>
        <authorList>
            <person name="Chang Y."/>
            <person name="Rochon D."/>
            <person name="Sekimoto S."/>
            <person name="Wang Y."/>
            <person name="Chovatia M."/>
            <person name="Sandor L."/>
            <person name="Salamov A."/>
            <person name="Grigoriev I.V."/>
            <person name="Stajich J.E."/>
            <person name="Spatafora J.W."/>
        </authorList>
    </citation>
    <scope>NUCLEOTIDE SEQUENCE [LARGE SCALE GENOMIC DNA]</scope>
    <source>
        <strain evidence="2">S191</strain>
    </source>
</reference>
<feature type="compositionally biased region" description="Acidic residues" evidence="1">
    <location>
        <begin position="65"/>
        <end position="75"/>
    </location>
</feature>
<sequence length="183" mass="19625">KKKKKKKDVATPGSLSEKKREKSRSRRIKKNPRRARARINSPRLPRCDLLRPGSPSAMVAKTQEQADEVFDEVPDNEAGGRKAPQGQEGGEEEPEEKEGEEGPRDSCKLAVQRGAPATIGGAEERGGRNESQRARRAGKAGRESQTAKGASAAGLARPPEIGASTESPIVGRITRYGSASETS</sequence>
<feature type="compositionally biased region" description="Acidic residues" evidence="1">
    <location>
        <begin position="89"/>
        <end position="99"/>
    </location>
</feature>
<dbReference type="Proteomes" id="UP000673691">
    <property type="component" value="Unassembled WGS sequence"/>
</dbReference>
<dbReference type="AlphaFoldDB" id="A0A8H7ZVH6"/>
<feature type="compositionally biased region" description="Basic residues" evidence="1">
    <location>
        <begin position="21"/>
        <end position="37"/>
    </location>
</feature>
<proteinExistence type="predicted"/>
<comment type="caution">
    <text evidence="2">The sequence shown here is derived from an EMBL/GenBank/DDBJ whole genome shotgun (WGS) entry which is preliminary data.</text>
</comment>
<evidence type="ECO:0000313" key="2">
    <source>
        <dbReference type="EMBL" id="KAG5459798.1"/>
    </source>
</evidence>
<gene>
    <name evidence="2" type="ORF">BJ554DRAFT_8244</name>
</gene>
<dbReference type="EMBL" id="JAEFCI010006286">
    <property type="protein sequence ID" value="KAG5459798.1"/>
    <property type="molecule type" value="Genomic_DNA"/>
</dbReference>
<evidence type="ECO:0000256" key="1">
    <source>
        <dbReference type="SAM" id="MobiDB-lite"/>
    </source>
</evidence>
<feature type="non-terminal residue" evidence="2">
    <location>
        <position position="1"/>
    </location>
</feature>